<dbReference type="GO" id="GO:0005886">
    <property type="term" value="C:plasma membrane"/>
    <property type="evidence" value="ECO:0007669"/>
    <property type="project" value="TreeGrafter"/>
</dbReference>
<feature type="domain" description="GGDEF" evidence="4">
    <location>
        <begin position="172"/>
        <end position="305"/>
    </location>
</feature>
<name>A0A0P7EA95_9GAMM</name>
<protein>
    <recommendedName>
        <fullName evidence="1">diguanylate cyclase</fullName>
        <ecNumber evidence="1">2.7.7.65</ecNumber>
    </recommendedName>
</protein>
<evidence type="ECO:0000259" key="4">
    <source>
        <dbReference type="PROSITE" id="PS50887"/>
    </source>
</evidence>
<gene>
    <name evidence="5" type="ORF">AOG27_04750</name>
</gene>
<dbReference type="SMART" id="SM00267">
    <property type="entry name" value="GGDEF"/>
    <property type="match status" value="1"/>
</dbReference>
<feature type="transmembrane region" description="Helical" evidence="3">
    <location>
        <begin position="40"/>
        <end position="63"/>
    </location>
</feature>
<dbReference type="InterPro" id="IPR029787">
    <property type="entry name" value="Nucleotide_cyclase"/>
</dbReference>
<dbReference type="Proteomes" id="UP000050378">
    <property type="component" value="Unassembled WGS sequence"/>
</dbReference>
<dbReference type="Pfam" id="PF00990">
    <property type="entry name" value="GGDEF"/>
    <property type="match status" value="1"/>
</dbReference>
<organism evidence="5 6">
    <name type="scientific">Pseudoalteromonas lipolytica</name>
    <dbReference type="NCBI Taxonomy" id="570156"/>
    <lineage>
        <taxon>Bacteria</taxon>
        <taxon>Pseudomonadati</taxon>
        <taxon>Pseudomonadota</taxon>
        <taxon>Gammaproteobacteria</taxon>
        <taxon>Alteromonadales</taxon>
        <taxon>Pseudoalteromonadaceae</taxon>
        <taxon>Pseudoalteromonas</taxon>
    </lineage>
</organism>
<evidence type="ECO:0000256" key="3">
    <source>
        <dbReference type="SAM" id="Phobius"/>
    </source>
</evidence>
<evidence type="ECO:0000313" key="5">
    <source>
        <dbReference type="EMBL" id="KPM85075.1"/>
    </source>
</evidence>
<dbReference type="InterPro" id="IPR000160">
    <property type="entry name" value="GGDEF_dom"/>
</dbReference>
<dbReference type="AlphaFoldDB" id="A0A0P7EA95"/>
<dbReference type="GO" id="GO:0043709">
    <property type="term" value="P:cell adhesion involved in single-species biofilm formation"/>
    <property type="evidence" value="ECO:0007669"/>
    <property type="project" value="TreeGrafter"/>
</dbReference>
<dbReference type="Gene3D" id="3.30.70.270">
    <property type="match status" value="1"/>
</dbReference>
<reference evidence="5 6" key="1">
    <citation type="submission" date="2015-09" db="EMBL/GenBank/DDBJ databases">
        <title>Draft Genome Sequence of Pseudoalteromonas lipolytica UCD-48B.</title>
        <authorList>
            <person name="Krusor M."/>
            <person name="Coil D.A."/>
            <person name="Lang J.M."/>
            <person name="Eisen J.A."/>
            <person name="Alexiev A."/>
        </authorList>
    </citation>
    <scope>NUCLEOTIDE SEQUENCE [LARGE SCALE GENOMIC DNA]</scope>
    <source>
        <strain evidence="5 6">UCD-48B</strain>
    </source>
</reference>
<sequence length="305" mass="34200">MRYNPFTHHRFLTNAVIALFVIAFLLSAQAGELKPFADIAWLDILGEGGIVLMTLTWIAALLISRPPGKVTSFLVLGLGLFMFSASLDLFDEWLHQPTNTWLTWIESLPAPIGMIFTSLGLYQWHQEQYVLNRQLKRREAQHREHELVCSITGLYKADYLQAVLKEQLSEPQPLQLAAIDIRGFADFNAEFGFIEGDRLLGEVSELLLMNCRLSDVVCRYAGDCFMVLMPNTSAVQAKELVAQITSALSHCAFKVEGEKHAKFQDVTAALVGSMHGDTPQSLSSRLHAKLQQQKQQRVIHCEAVS</sequence>
<dbReference type="PATRIC" id="fig|570156.3.peg.938"/>
<dbReference type="EC" id="2.7.7.65" evidence="1"/>
<keyword evidence="3" id="KW-1133">Transmembrane helix</keyword>
<dbReference type="EMBL" id="LJTC01000002">
    <property type="protein sequence ID" value="KPM85075.1"/>
    <property type="molecule type" value="Genomic_DNA"/>
</dbReference>
<accession>A0A0P7EA95</accession>
<dbReference type="GO" id="GO:1902201">
    <property type="term" value="P:negative regulation of bacterial-type flagellum-dependent cell motility"/>
    <property type="evidence" value="ECO:0007669"/>
    <property type="project" value="TreeGrafter"/>
</dbReference>
<keyword evidence="3" id="KW-0812">Transmembrane</keyword>
<proteinExistence type="predicted"/>
<comment type="catalytic activity">
    <reaction evidence="2">
        <text>2 GTP = 3',3'-c-di-GMP + 2 diphosphate</text>
        <dbReference type="Rhea" id="RHEA:24898"/>
        <dbReference type="ChEBI" id="CHEBI:33019"/>
        <dbReference type="ChEBI" id="CHEBI:37565"/>
        <dbReference type="ChEBI" id="CHEBI:58805"/>
        <dbReference type="EC" id="2.7.7.65"/>
    </reaction>
</comment>
<dbReference type="NCBIfam" id="TIGR00254">
    <property type="entry name" value="GGDEF"/>
    <property type="match status" value="1"/>
</dbReference>
<feature type="transmembrane region" description="Helical" evidence="3">
    <location>
        <begin position="101"/>
        <end position="124"/>
    </location>
</feature>
<dbReference type="InterPro" id="IPR043128">
    <property type="entry name" value="Rev_trsase/Diguanyl_cyclase"/>
</dbReference>
<evidence type="ECO:0000256" key="2">
    <source>
        <dbReference type="ARBA" id="ARBA00034247"/>
    </source>
</evidence>
<comment type="caution">
    <text evidence="5">The sequence shown here is derived from an EMBL/GenBank/DDBJ whole genome shotgun (WGS) entry which is preliminary data.</text>
</comment>
<keyword evidence="3" id="KW-0472">Membrane</keyword>
<dbReference type="GO" id="GO:0052621">
    <property type="term" value="F:diguanylate cyclase activity"/>
    <property type="evidence" value="ECO:0007669"/>
    <property type="project" value="UniProtKB-EC"/>
</dbReference>
<dbReference type="PANTHER" id="PTHR45138:SF9">
    <property type="entry name" value="DIGUANYLATE CYCLASE DGCM-RELATED"/>
    <property type="match status" value="1"/>
</dbReference>
<evidence type="ECO:0000313" key="6">
    <source>
        <dbReference type="Proteomes" id="UP000050378"/>
    </source>
</evidence>
<dbReference type="STRING" id="570156.AOG27_04750"/>
<evidence type="ECO:0000256" key="1">
    <source>
        <dbReference type="ARBA" id="ARBA00012528"/>
    </source>
</evidence>
<dbReference type="PROSITE" id="PS50887">
    <property type="entry name" value="GGDEF"/>
    <property type="match status" value="1"/>
</dbReference>
<dbReference type="PANTHER" id="PTHR45138">
    <property type="entry name" value="REGULATORY COMPONENTS OF SENSORY TRANSDUCTION SYSTEM"/>
    <property type="match status" value="1"/>
</dbReference>
<dbReference type="SUPFAM" id="SSF55073">
    <property type="entry name" value="Nucleotide cyclase"/>
    <property type="match status" value="1"/>
</dbReference>
<dbReference type="CDD" id="cd01949">
    <property type="entry name" value="GGDEF"/>
    <property type="match status" value="1"/>
</dbReference>
<feature type="transmembrane region" description="Helical" evidence="3">
    <location>
        <begin position="70"/>
        <end position="89"/>
    </location>
</feature>
<dbReference type="OrthoDB" id="5914567at2"/>
<dbReference type="InterPro" id="IPR050469">
    <property type="entry name" value="Diguanylate_Cyclase"/>
</dbReference>
<dbReference type="RefSeq" id="WP_054551834.1">
    <property type="nucleotide sequence ID" value="NZ_LJTC01000002.1"/>
</dbReference>